<evidence type="ECO:0000256" key="1">
    <source>
        <dbReference type="SAM" id="MobiDB-lite"/>
    </source>
</evidence>
<keyword evidence="2" id="KW-0472">Membrane</keyword>
<evidence type="ECO:0000313" key="4">
    <source>
        <dbReference type="Proteomes" id="UP000320735"/>
    </source>
</evidence>
<evidence type="ECO:0000256" key="2">
    <source>
        <dbReference type="SAM" id="Phobius"/>
    </source>
</evidence>
<keyword evidence="4" id="KW-1185">Reference proteome</keyword>
<name>A0A5C6BMW1_9PLAN</name>
<dbReference type="EMBL" id="SJPP01000001">
    <property type="protein sequence ID" value="TWU12439.1"/>
    <property type="molecule type" value="Genomic_DNA"/>
</dbReference>
<organism evidence="3 4">
    <name type="scientific">Symmachiella macrocystis</name>
    <dbReference type="NCBI Taxonomy" id="2527985"/>
    <lineage>
        <taxon>Bacteria</taxon>
        <taxon>Pseudomonadati</taxon>
        <taxon>Planctomycetota</taxon>
        <taxon>Planctomycetia</taxon>
        <taxon>Planctomycetales</taxon>
        <taxon>Planctomycetaceae</taxon>
        <taxon>Symmachiella</taxon>
    </lineage>
</organism>
<sequence length="68" mass="6935">MREEGQREAGRLTQAPNAIQRLLSGSVVFAFVVAVSARYPAHVAPALTPGPSPRGRGGDCCDASLGGG</sequence>
<dbReference type="Proteomes" id="UP000320735">
    <property type="component" value="Unassembled WGS sequence"/>
</dbReference>
<keyword evidence="2" id="KW-0812">Transmembrane</keyword>
<gene>
    <name evidence="3" type="ORF">CA54_12630</name>
</gene>
<proteinExistence type="predicted"/>
<feature type="transmembrane region" description="Helical" evidence="2">
    <location>
        <begin position="21"/>
        <end position="41"/>
    </location>
</feature>
<protein>
    <submittedName>
        <fullName evidence="3">Uncharacterized protein</fullName>
    </submittedName>
</protein>
<keyword evidence="2" id="KW-1133">Transmembrane helix</keyword>
<reference evidence="3 4" key="1">
    <citation type="submission" date="2019-02" db="EMBL/GenBank/DDBJ databases">
        <title>Deep-cultivation of Planctomycetes and their phenomic and genomic characterization uncovers novel biology.</title>
        <authorList>
            <person name="Wiegand S."/>
            <person name="Jogler M."/>
            <person name="Boedeker C."/>
            <person name="Pinto D."/>
            <person name="Vollmers J."/>
            <person name="Rivas-Marin E."/>
            <person name="Kohn T."/>
            <person name="Peeters S.H."/>
            <person name="Heuer A."/>
            <person name="Rast P."/>
            <person name="Oberbeckmann S."/>
            <person name="Bunk B."/>
            <person name="Jeske O."/>
            <person name="Meyerdierks A."/>
            <person name="Storesund J.E."/>
            <person name="Kallscheuer N."/>
            <person name="Luecker S."/>
            <person name="Lage O.M."/>
            <person name="Pohl T."/>
            <person name="Merkel B.J."/>
            <person name="Hornburger P."/>
            <person name="Mueller R.-W."/>
            <person name="Bruemmer F."/>
            <person name="Labrenz M."/>
            <person name="Spormann A.M."/>
            <person name="Op Den Camp H."/>
            <person name="Overmann J."/>
            <person name="Amann R."/>
            <person name="Jetten M.S.M."/>
            <person name="Mascher T."/>
            <person name="Medema M.H."/>
            <person name="Devos D.P."/>
            <person name="Kaster A.-K."/>
            <person name="Ovreas L."/>
            <person name="Rohde M."/>
            <person name="Galperin M.Y."/>
            <person name="Jogler C."/>
        </authorList>
    </citation>
    <scope>NUCLEOTIDE SEQUENCE [LARGE SCALE GENOMIC DNA]</scope>
    <source>
        <strain evidence="3 4">CA54</strain>
    </source>
</reference>
<comment type="caution">
    <text evidence="3">The sequence shown here is derived from an EMBL/GenBank/DDBJ whole genome shotgun (WGS) entry which is preliminary data.</text>
</comment>
<feature type="region of interest" description="Disordered" evidence="1">
    <location>
        <begin position="44"/>
        <end position="68"/>
    </location>
</feature>
<dbReference type="AlphaFoldDB" id="A0A5C6BMW1"/>
<accession>A0A5C6BMW1</accession>
<evidence type="ECO:0000313" key="3">
    <source>
        <dbReference type="EMBL" id="TWU12439.1"/>
    </source>
</evidence>